<accession>A0A7S1YJD2</accession>
<evidence type="ECO:0000313" key="3">
    <source>
        <dbReference type="EMBL" id="CAD9304222.1"/>
    </source>
</evidence>
<sequence>MGKQIQLAPAPRLPKKKASIIAALKSIEGRGDQGTTTPNNNPTSSNTLSSSSISSSKSRKKDRASSGASEGVAGRSKPRSFAGSKTNASRFAVLAETLDALEAEEALNHPQETDKDLARLEAKALRKAAQKAARETAGHRVEKGGVVQEEQQQEQQQEQEEEEEMVEVASDVEQDDEDDDSDGDVAGSPAGGDRPSKRRRDAASRIRVAPEAREEVERLLAEAGEAGADSDDDGGDSDVSESDDDGLFDTGADESRVGKPAAFASALAEALSRPVPENQPAVLSRSSAVGQAAAEERERERERLEGEVRSRADRRYARDQLKRLRTTLPCAVARPTSGPSERALRGVATKGVVQLFNILDKQAKAEKELKRERAKRQNRVLLGGSGNSAKGGAASKRVKRDDEDKDDAVIGGGGSLTQASFLELLARKAH</sequence>
<comment type="similarity">
    <text evidence="1">Belongs to the RRP15 family.</text>
</comment>
<dbReference type="AlphaFoldDB" id="A0A7S1YJD2"/>
<feature type="compositionally biased region" description="Basic and acidic residues" evidence="2">
    <location>
        <begin position="201"/>
        <end position="220"/>
    </location>
</feature>
<feature type="region of interest" description="Disordered" evidence="2">
    <location>
        <begin position="367"/>
        <end position="411"/>
    </location>
</feature>
<feature type="compositionally biased region" description="Basic and acidic residues" evidence="2">
    <location>
        <begin position="294"/>
        <end position="315"/>
    </location>
</feature>
<dbReference type="Pfam" id="PF07890">
    <property type="entry name" value="Rrp15p"/>
    <property type="match status" value="1"/>
</dbReference>
<reference evidence="3" key="1">
    <citation type="submission" date="2021-01" db="EMBL/GenBank/DDBJ databases">
        <authorList>
            <person name="Corre E."/>
            <person name="Pelletier E."/>
            <person name="Niang G."/>
            <person name="Scheremetjew M."/>
            <person name="Finn R."/>
            <person name="Kale V."/>
            <person name="Holt S."/>
            <person name="Cochrane G."/>
            <person name="Meng A."/>
            <person name="Brown T."/>
            <person name="Cohen L."/>
        </authorList>
    </citation>
    <scope>NUCLEOTIDE SEQUENCE</scope>
    <source>
        <strain evidence="3">ATCC 50979</strain>
    </source>
</reference>
<proteinExistence type="inferred from homology"/>
<feature type="region of interest" description="Disordered" evidence="2">
    <location>
        <begin position="271"/>
        <end position="315"/>
    </location>
</feature>
<feature type="region of interest" description="Disordered" evidence="2">
    <location>
        <begin position="1"/>
        <end position="87"/>
    </location>
</feature>
<name>A0A7S1YJD2_9EUKA</name>
<dbReference type="PANTHER" id="PTHR13245">
    <property type="entry name" value="RRP15-LIKE PROTEIN"/>
    <property type="match status" value="1"/>
</dbReference>
<evidence type="ECO:0000256" key="2">
    <source>
        <dbReference type="SAM" id="MobiDB-lite"/>
    </source>
</evidence>
<feature type="compositionally biased region" description="Low complexity" evidence="2">
    <location>
        <begin position="35"/>
        <end position="56"/>
    </location>
</feature>
<feature type="compositionally biased region" description="Basic and acidic residues" evidence="2">
    <location>
        <begin position="111"/>
        <end position="124"/>
    </location>
</feature>
<evidence type="ECO:0008006" key="4">
    <source>
        <dbReference type="Google" id="ProtNLM"/>
    </source>
</evidence>
<feature type="compositionally biased region" description="Acidic residues" evidence="2">
    <location>
        <begin position="228"/>
        <end position="247"/>
    </location>
</feature>
<feature type="region of interest" description="Disordered" evidence="2">
    <location>
        <begin position="104"/>
        <end position="257"/>
    </location>
</feature>
<dbReference type="PANTHER" id="PTHR13245:SF14">
    <property type="entry name" value="RRP15-LIKE PROTEIN"/>
    <property type="match status" value="1"/>
</dbReference>
<organism evidence="3">
    <name type="scientific">Sexangularia sp. CB-2014</name>
    <dbReference type="NCBI Taxonomy" id="1486929"/>
    <lineage>
        <taxon>Eukaryota</taxon>
        <taxon>Amoebozoa</taxon>
        <taxon>Tubulinea</taxon>
        <taxon>Elardia</taxon>
        <taxon>Arcellinida</taxon>
        <taxon>Arcellinida incertae sedis</taxon>
        <taxon>Sexangularia</taxon>
    </lineage>
</organism>
<dbReference type="GO" id="GO:0030687">
    <property type="term" value="C:preribosome, large subunit precursor"/>
    <property type="evidence" value="ECO:0007669"/>
    <property type="project" value="TreeGrafter"/>
</dbReference>
<feature type="compositionally biased region" description="Low complexity" evidence="2">
    <location>
        <begin position="184"/>
        <end position="193"/>
    </location>
</feature>
<evidence type="ECO:0000256" key="1">
    <source>
        <dbReference type="ARBA" id="ARBA00007462"/>
    </source>
</evidence>
<feature type="compositionally biased region" description="Acidic residues" evidence="2">
    <location>
        <begin position="157"/>
        <end position="183"/>
    </location>
</feature>
<dbReference type="EMBL" id="HBGL01012536">
    <property type="protein sequence ID" value="CAD9304222.1"/>
    <property type="molecule type" value="Transcribed_RNA"/>
</dbReference>
<dbReference type="InterPro" id="IPR012459">
    <property type="entry name" value="Rrp15"/>
</dbReference>
<feature type="compositionally biased region" description="Basic and acidic residues" evidence="2">
    <location>
        <begin position="132"/>
        <end position="143"/>
    </location>
</feature>
<dbReference type="GO" id="GO:0000470">
    <property type="term" value="P:maturation of LSU-rRNA"/>
    <property type="evidence" value="ECO:0007669"/>
    <property type="project" value="TreeGrafter"/>
</dbReference>
<gene>
    <name evidence="3" type="ORF">SSP0437_LOCUS9806</name>
</gene>
<dbReference type="GO" id="GO:0000460">
    <property type="term" value="P:maturation of 5.8S rRNA"/>
    <property type="evidence" value="ECO:0007669"/>
    <property type="project" value="TreeGrafter"/>
</dbReference>
<protein>
    <recommendedName>
        <fullName evidence="4">RRP15-like protein</fullName>
    </recommendedName>
</protein>